<evidence type="ECO:0000256" key="3">
    <source>
        <dbReference type="SAM" id="Phobius"/>
    </source>
</evidence>
<keyword evidence="3" id="KW-0812">Transmembrane</keyword>
<evidence type="ECO:0000256" key="1">
    <source>
        <dbReference type="ARBA" id="ARBA00004651"/>
    </source>
</evidence>
<keyword evidence="2" id="KW-0813">Transport</keyword>
<gene>
    <name evidence="4" type="ORF">MiSe_59080</name>
</gene>
<dbReference type="Proteomes" id="UP001050975">
    <property type="component" value="Unassembled WGS sequence"/>
</dbReference>
<reference evidence="4" key="1">
    <citation type="submission" date="2019-10" db="EMBL/GenBank/DDBJ databases">
        <title>Draft genome sequece of Microseira wollei NIES-4236.</title>
        <authorList>
            <person name="Yamaguchi H."/>
            <person name="Suzuki S."/>
            <person name="Kawachi M."/>
        </authorList>
    </citation>
    <scope>NUCLEOTIDE SEQUENCE</scope>
    <source>
        <strain evidence="4">NIES-4236</strain>
    </source>
</reference>
<dbReference type="EMBL" id="BLAY01000109">
    <property type="protein sequence ID" value="GET41096.1"/>
    <property type="molecule type" value="Genomic_DNA"/>
</dbReference>
<accession>A0AAV3XJZ0</accession>
<keyword evidence="3" id="KW-1133">Transmembrane helix</keyword>
<dbReference type="PANTHER" id="PTHR43386:SF1">
    <property type="entry name" value="D,D-DIPEPTIDE TRANSPORT SYSTEM PERMEASE PROTEIN DDPC-RELATED"/>
    <property type="match status" value="1"/>
</dbReference>
<feature type="transmembrane region" description="Helical" evidence="3">
    <location>
        <begin position="7"/>
        <end position="26"/>
    </location>
</feature>
<evidence type="ECO:0000313" key="4">
    <source>
        <dbReference type="EMBL" id="GET41096.1"/>
    </source>
</evidence>
<evidence type="ECO:0000256" key="2">
    <source>
        <dbReference type="ARBA" id="ARBA00022448"/>
    </source>
</evidence>
<evidence type="ECO:0000313" key="5">
    <source>
        <dbReference type="Proteomes" id="UP001050975"/>
    </source>
</evidence>
<dbReference type="PANTHER" id="PTHR43386">
    <property type="entry name" value="OLIGOPEPTIDE TRANSPORT SYSTEM PERMEASE PROTEIN APPC"/>
    <property type="match status" value="1"/>
</dbReference>
<keyword evidence="5" id="KW-1185">Reference proteome</keyword>
<dbReference type="RefSeq" id="WP_226587314.1">
    <property type="nucleotide sequence ID" value="NZ_BLAY01000109.1"/>
</dbReference>
<protein>
    <submittedName>
        <fullName evidence="4">ABC-type transporter, integral membrane subunit</fullName>
    </submittedName>
</protein>
<keyword evidence="3" id="KW-0472">Membrane</keyword>
<dbReference type="InterPro" id="IPR050366">
    <property type="entry name" value="BP-dependent_transpt_permease"/>
</dbReference>
<comment type="subcellular location">
    <subcellularLocation>
        <location evidence="1">Cell membrane</location>
        <topology evidence="1">Multi-pass membrane protein</topology>
    </subcellularLocation>
</comment>
<proteinExistence type="predicted"/>
<dbReference type="GO" id="GO:0005886">
    <property type="term" value="C:plasma membrane"/>
    <property type="evidence" value="ECO:0007669"/>
    <property type="project" value="UniProtKB-SubCell"/>
</dbReference>
<organism evidence="4 5">
    <name type="scientific">Microseira wollei NIES-4236</name>
    <dbReference type="NCBI Taxonomy" id="2530354"/>
    <lineage>
        <taxon>Bacteria</taxon>
        <taxon>Bacillati</taxon>
        <taxon>Cyanobacteriota</taxon>
        <taxon>Cyanophyceae</taxon>
        <taxon>Oscillatoriophycideae</taxon>
        <taxon>Aerosakkonematales</taxon>
        <taxon>Aerosakkonemataceae</taxon>
        <taxon>Microseira</taxon>
    </lineage>
</organism>
<feature type="transmembrane region" description="Helical" evidence="3">
    <location>
        <begin position="46"/>
        <end position="69"/>
    </location>
</feature>
<dbReference type="AlphaFoldDB" id="A0AAV3XJZ0"/>
<comment type="caution">
    <text evidence="4">The sequence shown here is derived from an EMBL/GenBank/DDBJ whole genome shotgun (WGS) entry which is preliminary data.</text>
</comment>
<name>A0AAV3XJZ0_9CYAN</name>
<sequence length="91" mass="9543">MSLQLSLDVGASLLAIAGLSFLGLGIQPPSPEWGTMLVDASAFMQVAPRLVIAPGVAILVTVFGFNALAEGLEIWLDPRVAPIWSKPERSG</sequence>